<protein>
    <submittedName>
        <fullName evidence="1">Uncharacterized protein</fullName>
    </submittedName>
</protein>
<sequence>MLYPILLLKQSEKQYISQTIEKGTIYMNSLSFYRNLERRDKNDVVGDKNEGKIADNFGYFMKCADGKYHRFPGTLYPNKNVYIYCTYGIYDGNSEFDNNTIKHIVHKEFFNSFKERNLKLFILKNTKKTLDKIYNFRKNYKVFQYGFINYKPYISSDTSYNDLDYCFYKKERYSYQNEFRIAVETNQNKDHEIINIGKLDEDEYMVIDIESNKDLKIIIYGENDGMNFYYNYLTYKWI</sequence>
<name>A0A9D5M2N5_9FIRM</name>
<gene>
    <name evidence="1" type="ORF">INF28_11155</name>
</gene>
<comment type="caution">
    <text evidence="1">The sequence shown here is derived from an EMBL/GenBank/DDBJ whole genome shotgun (WGS) entry which is preliminary data.</text>
</comment>
<dbReference type="AlphaFoldDB" id="A0A9D5M2N5"/>
<accession>A0A9D5M2N5</accession>
<dbReference type="Proteomes" id="UP000806542">
    <property type="component" value="Unassembled WGS sequence"/>
</dbReference>
<dbReference type="EMBL" id="JADCKB010000031">
    <property type="protein sequence ID" value="MBE5041016.1"/>
    <property type="molecule type" value="Genomic_DNA"/>
</dbReference>
<evidence type="ECO:0000313" key="1">
    <source>
        <dbReference type="EMBL" id="MBE5041016.1"/>
    </source>
</evidence>
<evidence type="ECO:0000313" key="2">
    <source>
        <dbReference type="Proteomes" id="UP000806542"/>
    </source>
</evidence>
<keyword evidence="2" id="KW-1185">Reference proteome</keyword>
<reference evidence="1" key="1">
    <citation type="submission" date="2020-10" db="EMBL/GenBank/DDBJ databases">
        <title>ChiBAC.</title>
        <authorList>
            <person name="Zenner C."/>
            <person name="Hitch T.C.A."/>
            <person name="Clavel T."/>
        </authorList>
    </citation>
    <scope>NUCLEOTIDE SEQUENCE</scope>
    <source>
        <strain evidence="1">DSM 107454</strain>
    </source>
</reference>
<organism evidence="1 2">
    <name type="scientific">Ructibacterium gallinarum</name>
    <dbReference type="NCBI Taxonomy" id="2779355"/>
    <lineage>
        <taxon>Bacteria</taxon>
        <taxon>Bacillati</taxon>
        <taxon>Bacillota</taxon>
        <taxon>Clostridia</taxon>
        <taxon>Eubacteriales</taxon>
        <taxon>Oscillospiraceae</taxon>
        <taxon>Ructibacterium</taxon>
    </lineage>
</organism>
<proteinExistence type="predicted"/>
<dbReference type="RefSeq" id="WP_226393555.1">
    <property type="nucleotide sequence ID" value="NZ_JADCKB010000031.1"/>
</dbReference>